<accession>A0ABR0B494</accession>
<sequence length="70" mass="7966">MYAATRARFIVTGGTEATHNGRCGFNFAWMDGWMEKLAERLFFCRRRNKAKAIIIDLLPSSTGRRNQAAI</sequence>
<comment type="caution">
    <text evidence="1">The sequence shown here is derived from an EMBL/GenBank/DDBJ whole genome shotgun (WGS) entry which is preliminary data.</text>
</comment>
<proteinExistence type="predicted"/>
<evidence type="ECO:0000313" key="2">
    <source>
        <dbReference type="Proteomes" id="UP001234178"/>
    </source>
</evidence>
<protein>
    <submittedName>
        <fullName evidence="1">Uncharacterized protein</fullName>
    </submittedName>
</protein>
<dbReference type="Proteomes" id="UP001234178">
    <property type="component" value="Unassembled WGS sequence"/>
</dbReference>
<organism evidence="1 2">
    <name type="scientific">Daphnia magna</name>
    <dbReference type="NCBI Taxonomy" id="35525"/>
    <lineage>
        <taxon>Eukaryota</taxon>
        <taxon>Metazoa</taxon>
        <taxon>Ecdysozoa</taxon>
        <taxon>Arthropoda</taxon>
        <taxon>Crustacea</taxon>
        <taxon>Branchiopoda</taxon>
        <taxon>Diplostraca</taxon>
        <taxon>Cladocera</taxon>
        <taxon>Anomopoda</taxon>
        <taxon>Daphniidae</taxon>
        <taxon>Daphnia</taxon>
    </lineage>
</organism>
<gene>
    <name evidence="1" type="ORF">OUZ56_028545</name>
</gene>
<evidence type="ECO:0000313" key="1">
    <source>
        <dbReference type="EMBL" id="KAK4036491.1"/>
    </source>
</evidence>
<dbReference type="EMBL" id="JAOYFB010000040">
    <property type="protein sequence ID" value="KAK4036491.1"/>
    <property type="molecule type" value="Genomic_DNA"/>
</dbReference>
<reference evidence="1 2" key="1">
    <citation type="journal article" date="2023" name="Nucleic Acids Res.">
        <title>The hologenome of Daphnia magna reveals possible DNA methylation and microbiome-mediated evolution of the host genome.</title>
        <authorList>
            <person name="Chaturvedi A."/>
            <person name="Li X."/>
            <person name="Dhandapani V."/>
            <person name="Marshall H."/>
            <person name="Kissane S."/>
            <person name="Cuenca-Cambronero M."/>
            <person name="Asole G."/>
            <person name="Calvet F."/>
            <person name="Ruiz-Romero M."/>
            <person name="Marangio P."/>
            <person name="Guigo R."/>
            <person name="Rago D."/>
            <person name="Mirbahai L."/>
            <person name="Eastwood N."/>
            <person name="Colbourne J.K."/>
            <person name="Zhou J."/>
            <person name="Mallon E."/>
            <person name="Orsini L."/>
        </authorList>
    </citation>
    <scope>NUCLEOTIDE SEQUENCE [LARGE SCALE GENOMIC DNA]</scope>
    <source>
        <strain evidence="1">LRV0_1</strain>
    </source>
</reference>
<keyword evidence="2" id="KW-1185">Reference proteome</keyword>
<name>A0ABR0B494_9CRUS</name>